<dbReference type="SUPFAM" id="SSF81345">
    <property type="entry name" value="ABC transporter involved in vitamin B12 uptake, BtuC"/>
    <property type="match status" value="1"/>
</dbReference>
<protein>
    <submittedName>
        <fullName evidence="9">Iron chelate uptake ABC transporter family permease subunit</fullName>
    </submittedName>
</protein>
<feature type="transmembrane region" description="Helical" evidence="8">
    <location>
        <begin position="122"/>
        <end position="143"/>
    </location>
</feature>
<feature type="transmembrane region" description="Helical" evidence="8">
    <location>
        <begin position="150"/>
        <end position="168"/>
    </location>
</feature>
<keyword evidence="7 8" id="KW-0472">Membrane</keyword>
<keyword evidence="10" id="KW-1185">Reference proteome</keyword>
<feature type="transmembrane region" description="Helical" evidence="8">
    <location>
        <begin position="174"/>
        <end position="201"/>
    </location>
</feature>
<keyword evidence="6 8" id="KW-1133">Transmembrane helix</keyword>
<evidence type="ECO:0000256" key="2">
    <source>
        <dbReference type="ARBA" id="ARBA00007935"/>
    </source>
</evidence>
<comment type="similarity">
    <text evidence="2">Belongs to the binding-protein-dependent transport system permease family. FecCD subfamily.</text>
</comment>
<dbReference type="CDD" id="cd06550">
    <property type="entry name" value="TM_ABC_iron-siderophores_like"/>
    <property type="match status" value="1"/>
</dbReference>
<evidence type="ECO:0000256" key="5">
    <source>
        <dbReference type="ARBA" id="ARBA00022692"/>
    </source>
</evidence>
<evidence type="ECO:0000256" key="1">
    <source>
        <dbReference type="ARBA" id="ARBA00004651"/>
    </source>
</evidence>
<evidence type="ECO:0000256" key="7">
    <source>
        <dbReference type="ARBA" id="ARBA00023136"/>
    </source>
</evidence>
<keyword evidence="3" id="KW-0813">Transport</keyword>
<dbReference type="PANTHER" id="PTHR30472">
    <property type="entry name" value="FERRIC ENTEROBACTIN TRANSPORT SYSTEM PERMEASE PROTEIN"/>
    <property type="match status" value="1"/>
</dbReference>
<dbReference type="EMBL" id="BAABHO010000038">
    <property type="protein sequence ID" value="GAA4800905.1"/>
    <property type="molecule type" value="Genomic_DNA"/>
</dbReference>
<dbReference type="Proteomes" id="UP001500928">
    <property type="component" value="Unassembled WGS sequence"/>
</dbReference>
<evidence type="ECO:0000256" key="3">
    <source>
        <dbReference type="ARBA" id="ARBA00022448"/>
    </source>
</evidence>
<evidence type="ECO:0000313" key="10">
    <source>
        <dbReference type="Proteomes" id="UP001500928"/>
    </source>
</evidence>
<feature type="transmembrane region" description="Helical" evidence="8">
    <location>
        <begin position="30"/>
        <end position="49"/>
    </location>
</feature>
<dbReference type="InterPro" id="IPR000522">
    <property type="entry name" value="ABC_transptr_permease_BtuC"/>
</dbReference>
<feature type="transmembrane region" description="Helical" evidence="8">
    <location>
        <begin position="85"/>
        <end position="102"/>
    </location>
</feature>
<feature type="transmembrane region" description="Helical" evidence="8">
    <location>
        <begin position="336"/>
        <end position="353"/>
    </location>
</feature>
<gene>
    <name evidence="9" type="ORF">GCM10023200_42170</name>
</gene>
<keyword evidence="4" id="KW-1003">Cell membrane</keyword>
<evidence type="ECO:0000256" key="6">
    <source>
        <dbReference type="ARBA" id="ARBA00022989"/>
    </source>
</evidence>
<sequence length="361" mass="36040">MSAPTRTATGVSGRRPLRAGPVSAVWRPRGAALVLVAAAVLVLVGAISIGRGDYPISVGDVLRVLAGGGSRGETFVVTQLRLPRVLCGALVGAALGVAGAITQGVARNPLTSPDVLGVTDGAAVAALAVLVLGGTGGSAVGILVALGLPLAALVGGLLAATLVVVLAYRQGLDAFRFILVGLGISVALVSVTSWLLVLANIQQAGLAMVWLRGSLNARGWEHVVPVAVVLAVAVPIAVALAFRLDALDLGDDTARGLGVRVDRSRVLLLGLAVVLAASATAAAGPIRFVALVVPQVSLRLAGGSRPPLVASAVVGALLVVGGDLVARTVLGGEVPVGVVTVVLGAPYLLYLLVRRTRKDSA</sequence>
<evidence type="ECO:0000313" key="9">
    <source>
        <dbReference type="EMBL" id="GAA4800905.1"/>
    </source>
</evidence>
<dbReference type="Gene3D" id="1.10.3470.10">
    <property type="entry name" value="ABC transporter involved in vitamin B12 uptake, BtuC"/>
    <property type="match status" value="1"/>
</dbReference>
<comment type="subcellular location">
    <subcellularLocation>
        <location evidence="1">Cell membrane</location>
        <topology evidence="1">Multi-pass membrane protein</topology>
    </subcellularLocation>
</comment>
<keyword evidence="5 8" id="KW-0812">Transmembrane</keyword>
<name>A0ABP9BW13_9PSEU</name>
<evidence type="ECO:0000256" key="4">
    <source>
        <dbReference type="ARBA" id="ARBA00022475"/>
    </source>
</evidence>
<reference evidence="10" key="1">
    <citation type="journal article" date="2019" name="Int. J. Syst. Evol. Microbiol.">
        <title>The Global Catalogue of Microorganisms (GCM) 10K type strain sequencing project: providing services to taxonomists for standard genome sequencing and annotation.</title>
        <authorList>
            <consortium name="The Broad Institute Genomics Platform"/>
            <consortium name="The Broad Institute Genome Sequencing Center for Infectious Disease"/>
            <person name="Wu L."/>
            <person name="Ma J."/>
        </authorList>
    </citation>
    <scope>NUCLEOTIDE SEQUENCE [LARGE SCALE GENOMIC DNA]</scope>
    <source>
        <strain evidence="10">JCM 17979</strain>
    </source>
</reference>
<organism evidence="9 10">
    <name type="scientific">Actinomycetospora chlora</name>
    <dbReference type="NCBI Taxonomy" id="663608"/>
    <lineage>
        <taxon>Bacteria</taxon>
        <taxon>Bacillati</taxon>
        <taxon>Actinomycetota</taxon>
        <taxon>Actinomycetes</taxon>
        <taxon>Pseudonocardiales</taxon>
        <taxon>Pseudonocardiaceae</taxon>
        <taxon>Actinomycetospora</taxon>
    </lineage>
</organism>
<feature type="transmembrane region" description="Helical" evidence="8">
    <location>
        <begin position="307"/>
        <end position="330"/>
    </location>
</feature>
<feature type="transmembrane region" description="Helical" evidence="8">
    <location>
        <begin position="222"/>
        <end position="244"/>
    </location>
</feature>
<dbReference type="Pfam" id="PF01032">
    <property type="entry name" value="FecCD"/>
    <property type="match status" value="1"/>
</dbReference>
<dbReference type="PANTHER" id="PTHR30472:SF24">
    <property type="entry name" value="FERRIC ENTEROBACTIN TRANSPORT SYSTEM PERMEASE PROTEIN FEPG"/>
    <property type="match status" value="1"/>
</dbReference>
<evidence type="ECO:0000256" key="8">
    <source>
        <dbReference type="SAM" id="Phobius"/>
    </source>
</evidence>
<proteinExistence type="inferred from homology"/>
<dbReference type="InterPro" id="IPR037294">
    <property type="entry name" value="ABC_BtuC-like"/>
</dbReference>
<accession>A0ABP9BW13</accession>
<comment type="caution">
    <text evidence="9">The sequence shown here is derived from an EMBL/GenBank/DDBJ whole genome shotgun (WGS) entry which is preliminary data.</text>
</comment>
<dbReference type="RefSeq" id="WP_345419804.1">
    <property type="nucleotide sequence ID" value="NZ_BAABHO010000038.1"/>
</dbReference>
<feature type="transmembrane region" description="Helical" evidence="8">
    <location>
        <begin position="264"/>
        <end position="286"/>
    </location>
</feature>